<dbReference type="AlphaFoldDB" id="A0A426ZG40"/>
<feature type="region of interest" description="Disordered" evidence="1">
    <location>
        <begin position="1"/>
        <end position="101"/>
    </location>
</feature>
<organism evidence="2 3">
    <name type="scientific">Ensete ventricosum</name>
    <name type="common">Abyssinian banana</name>
    <name type="synonym">Musa ensete</name>
    <dbReference type="NCBI Taxonomy" id="4639"/>
    <lineage>
        <taxon>Eukaryota</taxon>
        <taxon>Viridiplantae</taxon>
        <taxon>Streptophyta</taxon>
        <taxon>Embryophyta</taxon>
        <taxon>Tracheophyta</taxon>
        <taxon>Spermatophyta</taxon>
        <taxon>Magnoliopsida</taxon>
        <taxon>Liliopsida</taxon>
        <taxon>Zingiberales</taxon>
        <taxon>Musaceae</taxon>
        <taxon>Ensete</taxon>
    </lineage>
</organism>
<comment type="caution">
    <text evidence="2">The sequence shown here is derived from an EMBL/GenBank/DDBJ whole genome shotgun (WGS) entry which is preliminary data.</text>
</comment>
<reference evidence="2 3" key="1">
    <citation type="journal article" date="2014" name="Agronomy (Basel)">
        <title>A Draft Genome Sequence for Ensete ventricosum, the Drought-Tolerant Tree Against Hunger.</title>
        <authorList>
            <person name="Harrison J."/>
            <person name="Moore K.A."/>
            <person name="Paszkiewicz K."/>
            <person name="Jones T."/>
            <person name="Grant M."/>
            <person name="Ambacheew D."/>
            <person name="Muzemil S."/>
            <person name="Studholme D.J."/>
        </authorList>
    </citation>
    <scope>NUCLEOTIDE SEQUENCE [LARGE SCALE GENOMIC DNA]</scope>
</reference>
<feature type="compositionally biased region" description="Basic and acidic residues" evidence="1">
    <location>
        <begin position="73"/>
        <end position="88"/>
    </location>
</feature>
<evidence type="ECO:0000256" key="1">
    <source>
        <dbReference type="SAM" id="MobiDB-lite"/>
    </source>
</evidence>
<evidence type="ECO:0000313" key="2">
    <source>
        <dbReference type="EMBL" id="RRT62939.1"/>
    </source>
</evidence>
<protein>
    <submittedName>
        <fullName evidence="2">Uncharacterized protein</fullName>
    </submittedName>
</protein>
<dbReference type="EMBL" id="AMZH03006787">
    <property type="protein sequence ID" value="RRT62939.1"/>
    <property type="molecule type" value="Genomic_DNA"/>
</dbReference>
<feature type="compositionally biased region" description="Basic and acidic residues" evidence="1">
    <location>
        <begin position="40"/>
        <end position="57"/>
    </location>
</feature>
<proteinExistence type="predicted"/>
<feature type="compositionally biased region" description="Basic and acidic residues" evidence="1">
    <location>
        <begin position="1"/>
        <end position="18"/>
    </location>
</feature>
<evidence type="ECO:0000313" key="3">
    <source>
        <dbReference type="Proteomes" id="UP000287651"/>
    </source>
</evidence>
<gene>
    <name evidence="2" type="ORF">B296_00004104</name>
</gene>
<name>A0A426ZG40_ENSVE</name>
<dbReference type="Proteomes" id="UP000287651">
    <property type="component" value="Unassembled WGS sequence"/>
</dbReference>
<sequence length="101" mass="11534">MISRLHMREQRNSQENRNYDVGQETEGRKKQRTVVLRYQEASRARGERPGGRSERSGSTKTPGVETSAYRSRTQADGERREKGKEEVVARSSLPPSSRGRN</sequence>
<accession>A0A426ZG40</accession>